<dbReference type="Gene3D" id="2.60.120.200">
    <property type="match status" value="1"/>
</dbReference>
<dbReference type="Gramene" id="PVH62950">
    <property type="protein sequence ID" value="PVH62950"/>
    <property type="gene ID" value="PAHAL_3G437000"/>
</dbReference>
<feature type="signal peptide" evidence="16">
    <location>
        <begin position="1"/>
        <end position="17"/>
    </location>
</feature>
<evidence type="ECO:0000256" key="13">
    <source>
        <dbReference type="PROSITE-ProRule" id="PRU10141"/>
    </source>
</evidence>
<evidence type="ECO:0000256" key="6">
    <source>
        <dbReference type="ARBA" id="ARBA00022729"/>
    </source>
</evidence>
<comment type="similarity">
    <text evidence="3">In the C-terminal section; belongs to the protein kinase superfamily. Ser/Thr protein kinase family.</text>
</comment>
<feature type="domain" description="Protein kinase" evidence="17">
    <location>
        <begin position="332"/>
        <end position="621"/>
    </location>
</feature>
<evidence type="ECO:0000259" key="17">
    <source>
        <dbReference type="PROSITE" id="PS50011"/>
    </source>
</evidence>
<dbReference type="PROSITE" id="PS50011">
    <property type="entry name" value="PROTEIN_KINASE_DOM"/>
    <property type="match status" value="1"/>
</dbReference>
<accession>A0A2T8KLA6</accession>
<dbReference type="InterPro" id="IPR008271">
    <property type="entry name" value="Ser/Thr_kinase_AS"/>
</dbReference>
<dbReference type="InterPro" id="IPR013320">
    <property type="entry name" value="ConA-like_dom_sf"/>
</dbReference>
<dbReference type="EMBL" id="CM008048">
    <property type="protein sequence ID" value="PVH62950.1"/>
    <property type="molecule type" value="Genomic_DNA"/>
</dbReference>
<reference evidence="18" key="1">
    <citation type="submission" date="2018-04" db="EMBL/GenBank/DDBJ databases">
        <title>WGS assembly of Panicum hallii.</title>
        <authorList>
            <person name="Lovell J."/>
            <person name="Jenkins J."/>
            <person name="Lowry D."/>
            <person name="Mamidi S."/>
            <person name="Sreedasyam A."/>
            <person name="Weng X."/>
            <person name="Barry K."/>
            <person name="Bonette J."/>
            <person name="Campitelli B."/>
            <person name="Daum C."/>
            <person name="Gordon S."/>
            <person name="Gould B."/>
            <person name="Lipzen A."/>
            <person name="Macqueen A."/>
            <person name="Palacio-Mejia J."/>
            <person name="Plott C."/>
            <person name="Shakirov E."/>
            <person name="Shu S."/>
            <person name="Yoshinaga Y."/>
            <person name="Zane M."/>
            <person name="Rokhsar D."/>
            <person name="Grimwood J."/>
            <person name="Schmutz J."/>
            <person name="Juenger T."/>
        </authorList>
    </citation>
    <scope>NUCLEOTIDE SEQUENCE [LARGE SCALE GENOMIC DNA]</scope>
    <source>
        <strain evidence="18">FIL2</strain>
    </source>
</reference>
<dbReference type="PROSITE" id="PS00108">
    <property type="entry name" value="PROTEIN_KINASE_ST"/>
    <property type="match status" value="1"/>
</dbReference>
<evidence type="ECO:0000256" key="10">
    <source>
        <dbReference type="ARBA" id="ARBA00022840"/>
    </source>
</evidence>
<keyword evidence="5 15" id="KW-0812">Transmembrane</keyword>
<evidence type="ECO:0000256" key="15">
    <source>
        <dbReference type="SAM" id="Phobius"/>
    </source>
</evidence>
<organism evidence="18">
    <name type="scientific">Panicum hallii</name>
    <dbReference type="NCBI Taxonomy" id="206008"/>
    <lineage>
        <taxon>Eukaryota</taxon>
        <taxon>Viridiplantae</taxon>
        <taxon>Streptophyta</taxon>
        <taxon>Embryophyta</taxon>
        <taxon>Tracheophyta</taxon>
        <taxon>Spermatophyta</taxon>
        <taxon>Magnoliopsida</taxon>
        <taxon>Liliopsida</taxon>
        <taxon>Poales</taxon>
        <taxon>Poaceae</taxon>
        <taxon>PACMAD clade</taxon>
        <taxon>Panicoideae</taxon>
        <taxon>Panicodae</taxon>
        <taxon>Paniceae</taxon>
        <taxon>Panicinae</taxon>
        <taxon>Panicum</taxon>
        <taxon>Panicum sect. Panicum</taxon>
    </lineage>
</organism>
<dbReference type="Gene3D" id="3.30.200.20">
    <property type="entry name" value="Phosphorylase Kinase, domain 1"/>
    <property type="match status" value="1"/>
</dbReference>
<dbReference type="AlphaFoldDB" id="A0A2T8KLA6"/>
<evidence type="ECO:0000256" key="2">
    <source>
        <dbReference type="ARBA" id="ARBA00008536"/>
    </source>
</evidence>
<dbReference type="Pfam" id="PF00139">
    <property type="entry name" value="Lectin_legB"/>
    <property type="match status" value="1"/>
</dbReference>
<comment type="subcellular location">
    <subcellularLocation>
        <location evidence="1">Membrane</location>
        <topology evidence="1">Single-pass type I membrane protein</topology>
    </subcellularLocation>
</comment>
<dbReference type="SUPFAM" id="SSF56112">
    <property type="entry name" value="Protein kinase-like (PK-like)"/>
    <property type="match status" value="1"/>
</dbReference>
<evidence type="ECO:0000256" key="12">
    <source>
        <dbReference type="ARBA" id="ARBA00023136"/>
    </source>
</evidence>
<feature type="transmembrane region" description="Helical" evidence="15">
    <location>
        <begin position="270"/>
        <end position="297"/>
    </location>
</feature>
<dbReference type="InterPro" id="IPR001220">
    <property type="entry name" value="Legume_lectin_dom"/>
</dbReference>
<evidence type="ECO:0000256" key="8">
    <source>
        <dbReference type="ARBA" id="ARBA00022741"/>
    </source>
</evidence>
<dbReference type="InterPro" id="IPR017441">
    <property type="entry name" value="Protein_kinase_ATP_BS"/>
</dbReference>
<keyword evidence="12 15" id="KW-0472">Membrane</keyword>
<keyword evidence="8 13" id="KW-0547">Nucleotide-binding</keyword>
<evidence type="ECO:0000256" key="14">
    <source>
        <dbReference type="SAM" id="MobiDB-lite"/>
    </source>
</evidence>
<dbReference type="SUPFAM" id="SSF49899">
    <property type="entry name" value="Concanavalin A-like lectins/glucanases"/>
    <property type="match status" value="1"/>
</dbReference>
<dbReference type="GO" id="GO:0016020">
    <property type="term" value="C:membrane"/>
    <property type="evidence" value="ECO:0007669"/>
    <property type="project" value="UniProtKB-SubCell"/>
</dbReference>
<keyword evidence="10 13" id="KW-0067">ATP-binding</keyword>
<sequence>MHPLWLMSILYIPQAFSLSFDFDFSKQRWEAAAKLSLQGETKFENAIELTKKGSENSVGRASYLEPVAIWDEVSGELTSFTTTFSFQILPDPDRTGGDGMAFFLGHYPSEIPASSAGGSLGLFSSDTPNAFGNSRAVAVELDTFMDADYDSSSNHIGIDVNSLISTAYTDTNLPGRNLTSGRVMTCQISYVNSTQRLAAELQIGNASYRVDSVVDLRQQLPSIVAVGFSAATSVRSELHRVLAWSFESTLEGPRGPAAVPSPSSPFTKGVTWKIVVAITGAEVTVIVLIVIAGYVCLRRRSGRKANTSYETTPANVARSFSYRELAEATHNFAEEQKLGEGGYACVYRGELATPRRSVAIKKFKPGTSSAICTRAFDDEIKVISQVRHRNLVELVGWCSDGKKHRLLLVYELVAQGNLDEHLHGSRSWLSWTMRYKIILNLARALQYLHEDCSVCVLHGDIKSSNILLDSRYVAKLADFGLARFIDHETELKTTCTIAGTLGYVDPDFVTTGKRSRESDVYSFGIVLLEIVSGRRPAVVDHQTMVTPLLLWVWGKHHGNAILEAADATLREESTVGERGQMERALLLGLWCAHPDPIQRPPIAEAVRALQSRDVEIPHLALPAFMAGPSGFAAEDDRSRASETSDGGTSSSTTAIRGELQCTR</sequence>
<dbReference type="PANTHER" id="PTHR27007">
    <property type="match status" value="1"/>
</dbReference>
<dbReference type="CDD" id="cd06899">
    <property type="entry name" value="lectin_legume_LecRK_Arcelin_ConA"/>
    <property type="match status" value="1"/>
</dbReference>
<evidence type="ECO:0000256" key="9">
    <source>
        <dbReference type="ARBA" id="ARBA00022777"/>
    </source>
</evidence>
<evidence type="ECO:0000313" key="18">
    <source>
        <dbReference type="EMBL" id="PVH62950.1"/>
    </source>
</evidence>
<dbReference type="Pfam" id="PF00069">
    <property type="entry name" value="Pkinase"/>
    <property type="match status" value="1"/>
</dbReference>
<evidence type="ECO:0000256" key="5">
    <source>
        <dbReference type="ARBA" id="ARBA00022692"/>
    </source>
</evidence>
<gene>
    <name evidence="18" type="ORF">PAHAL_3G437000</name>
</gene>
<dbReference type="GO" id="GO:0005524">
    <property type="term" value="F:ATP binding"/>
    <property type="evidence" value="ECO:0007669"/>
    <property type="project" value="UniProtKB-UniRule"/>
</dbReference>
<keyword evidence="4" id="KW-0808">Transferase</keyword>
<evidence type="ECO:0000256" key="7">
    <source>
        <dbReference type="ARBA" id="ARBA00022734"/>
    </source>
</evidence>
<dbReference type="Proteomes" id="UP000243499">
    <property type="component" value="Chromosome 3"/>
</dbReference>
<dbReference type="InterPro" id="IPR000719">
    <property type="entry name" value="Prot_kinase_dom"/>
</dbReference>
<dbReference type="InterPro" id="IPR011009">
    <property type="entry name" value="Kinase-like_dom_sf"/>
</dbReference>
<dbReference type="CDD" id="cd14066">
    <property type="entry name" value="STKc_IRAK"/>
    <property type="match status" value="1"/>
</dbReference>
<evidence type="ECO:0000256" key="4">
    <source>
        <dbReference type="ARBA" id="ARBA00022679"/>
    </source>
</evidence>
<dbReference type="FunFam" id="1.10.510.10:FF:000522">
    <property type="entry name" value="L-type lectin-domain containing receptor kinase IX.1"/>
    <property type="match status" value="1"/>
</dbReference>
<name>A0A2T8KLA6_9POAL</name>
<evidence type="ECO:0000256" key="11">
    <source>
        <dbReference type="ARBA" id="ARBA00022989"/>
    </source>
</evidence>
<dbReference type="InterPro" id="IPR050528">
    <property type="entry name" value="L-type_Lectin-RKs"/>
</dbReference>
<evidence type="ECO:0000256" key="1">
    <source>
        <dbReference type="ARBA" id="ARBA00004479"/>
    </source>
</evidence>
<proteinExistence type="inferred from homology"/>
<evidence type="ECO:0000256" key="16">
    <source>
        <dbReference type="SAM" id="SignalP"/>
    </source>
</evidence>
<dbReference type="GO" id="GO:0030246">
    <property type="term" value="F:carbohydrate binding"/>
    <property type="evidence" value="ECO:0007669"/>
    <property type="project" value="UniProtKB-KW"/>
</dbReference>
<keyword evidence="11 15" id="KW-1133">Transmembrane helix</keyword>
<dbReference type="SMART" id="SM00220">
    <property type="entry name" value="S_TKc"/>
    <property type="match status" value="1"/>
</dbReference>
<keyword evidence="9" id="KW-0418">Kinase</keyword>
<dbReference type="Gene3D" id="1.10.510.10">
    <property type="entry name" value="Transferase(Phosphotransferase) domain 1"/>
    <property type="match status" value="1"/>
</dbReference>
<protein>
    <recommendedName>
        <fullName evidence="17">Protein kinase domain-containing protein</fullName>
    </recommendedName>
</protein>
<keyword evidence="7" id="KW-0430">Lectin</keyword>
<feature type="compositionally biased region" description="Low complexity" evidence="14">
    <location>
        <begin position="643"/>
        <end position="653"/>
    </location>
</feature>
<keyword evidence="6 16" id="KW-0732">Signal</keyword>
<comment type="similarity">
    <text evidence="2">In the N-terminal section; belongs to the leguminous lectin family.</text>
</comment>
<dbReference type="PROSITE" id="PS00107">
    <property type="entry name" value="PROTEIN_KINASE_ATP"/>
    <property type="match status" value="1"/>
</dbReference>
<evidence type="ECO:0000256" key="3">
    <source>
        <dbReference type="ARBA" id="ARBA00010217"/>
    </source>
</evidence>
<feature type="region of interest" description="Disordered" evidence="14">
    <location>
        <begin position="632"/>
        <end position="663"/>
    </location>
</feature>
<feature type="chain" id="PRO_5015401505" description="Protein kinase domain-containing protein" evidence="16">
    <location>
        <begin position="18"/>
        <end position="663"/>
    </location>
</feature>
<feature type="binding site" evidence="13">
    <location>
        <position position="362"/>
    </location>
    <ligand>
        <name>ATP</name>
        <dbReference type="ChEBI" id="CHEBI:30616"/>
    </ligand>
</feature>
<dbReference type="GO" id="GO:0004672">
    <property type="term" value="F:protein kinase activity"/>
    <property type="evidence" value="ECO:0007669"/>
    <property type="project" value="InterPro"/>
</dbReference>